<comment type="caution">
    <text evidence="2">The sequence shown here is derived from an EMBL/GenBank/DDBJ whole genome shotgun (WGS) entry which is preliminary data.</text>
</comment>
<dbReference type="AlphaFoldDB" id="A0AA35TTL7"/>
<protein>
    <submittedName>
        <fullName evidence="2">Uncharacterized protein</fullName>
    </submittedName>
</protein>
<evidence type="ECO:0000256" key="1">
    <source>
        <dbReference type="SAM" id="MobiDB-lite"/>
    </source>
</evidence>
<evidence type="ECO:0000313" key="3">
    <source>
        <dbReference type="Proteomes" id="UP001174909"/>
    </source>
</evidence>
<organism evidence="2 3">
    <name type="scientific">Geodia barretti</name>
    <name type="common">Barrett's horny sponge</name>
    <dbReference type="NCBI Taxonomy" id="519541"/>
    <lineage>
        <taxon>Eukaryota</taxon>
        <taxon>Metazoa</taxon>
        <taxon>Porifera</taxon>
        <taxon>Demospongiae</taxon>
        <taxon>Heteroscleromorpha</taxon>
        <taxon>Tetractinellida</taxon>
        <taxon>Astrophorina</taxon>
        <taxon>Geodiidae</taxon>
        <taxon>Geodia</taxon>
    </lineage>
</organism>
<name>A0AA35TTL7_GEOBA</name>
<dbReference type="Proteomes" id="UP001174909">
    <property type="component" value="Unassembled WGS sequence"/>
</dbReference>
<feature type="region of interest" description="Disordered" evidence="1">
    <location>
        <begin position="65"/>
        <end position="91"/>
    </location>
</feature>
<gene>
    <name evidence="2" type="ORF">GBAR_LOCUS29277</name>
</gene>
<sequence length="91" mass="10595">MKSVVFDLPTTSASTVAETWNDGYMRLSECLELPELLERSPDFYHRMRCNSSGWVQRDSNKRRCSSRQFSGGSKRNTQSGFRQHWTSNNKQ</sequence>
<evidence type="ECO:0000313" key="2">
    <source>
        <dbReference type="EMBL" id="CAI8053539.1"/>
    </source>
</evidence>
<reference evidence="2" key="1">
    <citation type="submission" date="2023-03" db="EMBL/GenBank/DDBJ databases">
        <authorList>
            <person name="Steffen K."/>
            <person name="Cardenas P."/>
        </authorList>
    </citation>
    <scope>NUCLEOTIDE SEQUENCE</scope>
</reference>
<proteinExistence type="predicted"/>
<accession>A0AA35TTL7</accession>
<dbReference type="EMBL" id="CASHTH010004100">
    <property type="protein sequence ID" value="CAI8053539.1"/>
    <property type="molecule type" value="Genomic_DNA"/>
</dbReference>
<feature type="compositionally biased region" description="Polar residues" evidence="1">
    <location>
        <begin position="66"/>
        <end position="91"/>
    </location>
</feature>
<keyword evidence="3" id="KW-1185">Reference proteome</keyword>